<organism evidence="1">
    <name type="scientific">marine sediment metagenome</name>
    <dbReference type="NCBI Taxonomy" id="412755"/>
    <lineage>
        <taxon>unclassified sequences</taxon>
        <taxon>metagenomes</taxon>
        <taxon>ecological metagenomes</taxon>
    </lineage>
</organism>
<accession>X1RRU6</accession>
<proteinExistence type="predicted"/>
<reference evidence="1" key="1">
    <citation type="journal article" date="2014" name="Front. Microbiol.">
        <title>High frequency of phylogenetically diverse reductive dehalogenase-homologous genes in deep subseafloor sedimentary metagenomes.</title>
        <authorList>
            <person name="Kawai M."/>
            <person name="Futagami T."/>
            <person name="Toyoda A."/>
            <person name="Takaki Y."/>
            <person name="Nishi S."/>
            <person name="Hori S."/>
            <person name="Arai W."/>
            <person name="Tsubouchi T."/>
            <person name="Morono Y."/>
            <person name="Uchiyama I."/>
            <person name="Ito T."/>
            <person name="Fujiyama A."/>
            <person name="Inagaki F."/>
            <person name="Takami H."/>
        </authorList>
    </citation>
    <scope>NUCLEOTIDE SEQUENCE</scope>
    <source>
        <strain evidence="1">Expedition CK06-06</strain>
    </source>
</reference>
<comment type="caution">
    <text evidence="1">The sequence shown here is derived from an EMBL/GenBank/DDBJ whole genome shotgun (WGS) entry which is preliminary data.</text>
</comment>
<sequence>MWLTDQGELGIETDLAYNLGIKLTRADIDQLRGLLIKEQAAEKRKVKD</sequence>
<dbReference type="EMBL" id="BARW01000805">
    <property type="protein sequence ID" value="GAI69686.1"/>
    <property type="molecule type" value="Genomic_DNA"/>
</dbReference>
<name>X1RRU6_9ZZZZ</name>
<gene>
    <name evidence="1" type="ORF">S12H4_03012</name>
</gene>
<evidence type="ECO:0000313" key="1">
    <source>
        <dbReference type="EMBL" id="GAI69686.1"/>
    </source>
</evidence>
<protein>
    <submittedName>
        <fullName evidence="1">Uncharacterized protein</fullName>
    </submittedName>
</protein>
<dbReference type="AlphaFoldDB" id="X1RRU6"/>